<dbReference type="RefSeq" id="XP_068367936.1">
    <property type="nucleotide sequence ID" value="XM_068514528.1"/>
</dbReference>
<evidence type="ECO:0000259" key="1">
    <source>
        <dbReference type="Pfam" id="PF10416"/>
    </source>
</evidence>
<dbReference type="VEuPathDB" id="TrichDB:TRFO_42883"/>
<dbReference type="InterPro" id="IPR018845">
    <property type="entry name" value="Initiator-bd"/>
</dbReference>
<dbReference type="AlphaFoldDB" id="A0A1J4KV81"/>
<sequence>MNSKMTIQQIQNAINSLPQNWQLLNHTDLEEYLKLRLQNEEDTTKSKKGERIDTFNNRLDQIRKYIERDLENQWKRSLICGVIFLHDGVAIHIQNFKMLLARCKSSINGSFQQMGYAAIQCNPSAAQEIVQKIPYFAKYPGELKKWTFREFKNEQNHPQIEKKKPFIIELPKKKMSNFDLPVKVVNQEEHKLGEPEKKPLVAEEVQKAVTRAFPCPVKYRYKFYDAIYQSVSIQTEA</sequence>
<evidence type="ECO:0000313" key="3">
    <source>
        <dbReference type="Proteomes" id="UP000179807"/>
    </source>
</evidence>
<accession>A0A1J4KV81</accession>
<gene>
    <name evidence="2" type="ORF">TRFO_42883</name>
</gene>
<feature type="domain" description="Initiator binding" evidence="1">
    <location>
        <begin position="27"/>
        <end position="152"/>
    </location>
</feature>
<dbReference type="GeneID" id="94849232"/>
<reference evidence="2" key="1">
    <citation type="submission" date="2016-10" db="EMBL/GenBank/DDBJ databases">
        <authorList>
            <person name="Benchimol M."/>
            <person name="Almeida L.G."/>
            <person name="Vasconcelos A.T."/>
            <person name="Perreira-Neves A."/>
            <person name="Rosa I.A."/>
            <person name="Tasca T."/>
            <person name="Bogo M.R."/>
            <person name="de Souza W."/>
        </authorList>
    </citation>
    <scope>NUCLEOTIDE SEQUENCE [LARGE SCALE GENOMIC DNA]</scope>
    <source>
        <strain evidence="2">K</strain>
    </source>
</reference>
<evidence type="ECO:0000313" key="2">
    <source>
        <dbReference type="EMBL" id="OHT14800.1"/>
    </source>
</evidence>
<comment type="caution">
    <text evidence="2">The sequence shown here is derived from an EMBL/GenBank/DDBJ whole genome shotgun (WGS) entry which is preliminary data.</text>
</comment>
<name>A0A1J4KV81_9EUKA</name>
<dbReference type="Pfam" id="PF10416">
    <property type="entry name" value="IBD"/>
    <property type="match status" value="1"/>
</dbReference>
<organism evidence="2 3">
    <name type="scientific">Tritrichomonas foetus</name>
    <dbReference type="NCBI Taxonomy" id="1144522"/>
    <lineage>
        <taxon>Eukaryota</taxon>
        <taxon>Metamonada</taxon>
        <taxon>Parabasalia</taxon>
        <taxon>Tritrichomonadida</taxon>
        <taxon>Tritrichomonadidae</taxon>
        <taxon>Tritrichomonas</taxon>
    </lineage>
</organism>
<protein>
    <recommendedName>
        <fullName evidence="1">Initiator binding domain-containing protein</fullName>
    </recommendedName>
</protein>
<dbReference type="Proteomes" id="UP000179807">
    <property type="component" value="Unassembled WGS sequence"/>
</dbReference>
<proteinExistence type="predicted"/>
<keyword evidence="3" id="KW-1185">Reference proteome</keyword>
<dbReference type="EMBL" id="MLAK01000320">
    <property type="protein sequence ID" value="OHT14800.1"/>
    <property type="molecule type" value="Genomic_DNA"/>
</dbReference>